<keyword evidence="3" id="KW-1185">Reference proteome</keyword>
<accession>A0AB34FZ89</accession>
<dbReference type="EMBL" id="JAQHRD010000002">
    <property type="protein sequence ID" value="KAJ6443747.1"/>
    <property type="molecule type" value="Genomic_DNA"/>
</dbReference>
<dbReference type="Pfam" id="PF11951">
    <property type="entry name" value="Fungal_trans_2"/>
    <property type="match status" value="1"/>
</dbReference>
<dbReference type="AlphaFoldDB" id="A0AB34FZ89"/>
<reference evidence="2" key="1">
    <citation type="submission" date="2023-01" db="EMBL/GenBank/DDBJ databases">
        <title>The growth and conidiation of Purpureocillium lavendulum are regulated by nitrogen source and histone H3K14 acetylation.</title>
        <authorList>
            <person name="Tang P."/>
            <person name="Han J."/>
            <person name="Zhang C."/>
            <person name="Tang P."/>
            <person name="Qi F."/>
            <person name="Zhang K."/>
            <person name="Liang L."/>
        </authorList>
    </citation>
    <scope>NUCLEOTIDE SEQUENCE</scope>
    <source>
        <strain evidence="2">YMF1.00683</strain>
    </source>
</reference>
<proteinExistence type="predicted"/>
<comment type="caution">
    <text evidence="2">The sequence shown here is derived from an EMBL/GenBank/DDBJ whole genome shotgun (WGS) entry which is preliminary data.</text>
</comment>
<dbReference type="Proteomes" id="UP001163105">
    <property type="component" value="Unassembled WGS sequence"/>
</dbReference>
<keyword evidence="1" id="KW-0539">Nucleus</keyword>
<evidence type="ECO:0000313" key="3">
    <source>
        <dbReference type="Proteomes" id="UP001163105"/>
    </source>
</evidence>
<gene>
    <name evidence="2" type="ORF">O9K51_02133</name>
</gene>
<protein>
    <submittedName>
        <fullName evidence="2">Cytochrome P450</fullName>
    </submittedName>
</protein>
<organism evidence="2 3">
    <name type="scientific">Purpureocillium lavendulum</name>
    <dbReference type="NCBI Taxonomy" id="1247861"/>
    <lineage>
        <taxon>Eukaryota</taxon>
        <taxon>Fungi</taxon>
        <taxon>Dikarya</taxon>
        <taxon>Ascomycota</taxon>
        <taxon>Pezizomycotina</taxon>
        <taxon>Sordariomycetes</taxon>
        <taxon>Hypocreomycetidae</taxon>
        <taxon>Hypocreales</taxon>
        <taxon>Ophiocordycipitaceae</taxon>
        <taxon>Purpureocillium</taxon>
    </lineage>
</organism>
<name>A0AB34FZ89_9HYPO</name>
<sequence>MFFDHFSNFIAAKMVVYDFSGNGYRQIILPLACQDAMVEQAVSTIAAFHLAQEAPQMREAAETAQQAILTRLYHQSLHLEPQRLFNMATWATILILLVGDTITGSKNYVHLLGLLSCLARSSVSVNSLSEGTRSFIAEQTRM</sequence>
<dbReference type="InterPro" id="IPR021858">
    <property type="entry name" value="Fun_TF"/>
</dbReference>
<evidence type="ECO:0000256" key="1">
    <source>
        <dbReference type="ARBA" id="ARBA00023242"/>
    </source>
</evidence>
<evidence type="ECO:0000313" key="2">
    <source>
        <dbReference type="EMBL" id="KAJ6443747.1"/>
    </source>
</evidence>